<keyword evidence="2" id="KW-1185">Reference proteome</keyword>
<dbReference type="RefSeq" id="WP_200193309.1">
    <property type="nucleotide sequence ID" value="NZ_JAENHM010000035.1"/>
</dbReference>
<accession>A0ABS1F3U9</accession>
<evidence type="ECO:0008006" key="3">
    <source>
        <dbReference type="Google" id="ProtNLM"/>
    </source>
</evidence>
<protein>
    <recommendedName>
        <fullName evidence="3">Methyl-accepting chemotaxis protein</fullName>
    </recommendedName>
</protein>
<evidence type="ECO:0000313" key="1">
    <source>
        <dbReference type="EMBL" id="MBK1838104.1"/>
    </source>
</evidence>
<dbReference type="EMBL" id="JAENHM010000035">
    <property type="protein sequence ID" value="MBK1838104.1"/>
    <property type="molecule type" value="Genomic_DNA"/>
</dbReference>
<name>A0ABS1F3U9_9PROT</name>
<proteinExistence type="predicted"/>
<reference evidence="2" key="1">
    <citation type="submission" date="2021-01" db="EMBL/GenBank/DDBJ databases">
        <title>Genome public.</title>
        <authorList>
            <person name="Liu C."/>
            <person name="Sun Q."/>
        </authorList>
    </citation>
    <scope>NUCLEOTIDE SEQUENCE [LARGE SCALE GENOMIC DNA]</scope>
    <source>
        <strain evidence="2">YIM B02556</strain>
    </source>
</reference>
<organism evidence="1 2">
    <name type="scientific">Azospirillum endophyticum</name>
    <dbReference type="NCBI Taxonomy" id="2800326"/>
    <lineage>
        <taxon>Bacteria</taxon>
        <taxon>Pseudomonadati</taxon>
        <taxon>Pseudomonadota</taxon>
        <taxon>Alphaproteobacteria</taxon>
        <taxon>Rhodospirillales</taxon>
        <taxon>Azospirillaceae</taxon>
        <taxon>Azospirillum</taxon>
    </lineage>
</organism>
<evidence type="ECO:0000313" key="2">
    <source>
        <dbReference type="Proteomes" id="UP000652760"/>
    </source>
</evidence>
<gene>
    <name evidence="1" type="ORF">JHL17_11830</name>
</gene>
<comment type="caution">
    <text evidence="1">The sequence shown here is derived from an EMBL/GenBank/DDBJ whole genome shotgun (WGS) entry which is preliminary data.</text>
</comment>
<sequence length="64" mass="7042">MTAIVQQNERIAEDVKTVVSEVRSLTQLVIKSLKQTAQSWTASPFPMWARSGGLGLLRVRADTA</sequence>
<dbReference type="Proteomes" id="UP000652760">
    <property type="component" value="Unassembled WGS sequence"/>
</dbReference>